<feature type="coiled-coil region" evidence="1">
    <location>
        <begin position="40"/>
        <end position="88"/>
    </location>
</feature>
<dbReference type="GO" id="GO:0019069">
    <property type="term" value="P:viral capsid assembly"/>
    <property type="evidence" value="ECO:0007669"/>
    <property type="project" value="InterPro"/>
</dbReference>
<dbReference type="AlphaFoldDB" id="A0A645F9Y2"/>
<feature type="region of interest" description="Disordered" evidence="2">
    <location>
        <begin position="167"/>
        <end position="198"/>
    </location>
</feature>
<reference evidence="3" key="1">
    <citation type="submission" date="2019-08" db="EMBL/GenBank/DDBJ databases">
        <authorList>
            <person name="Kucharzyk K."/>
            <person name="Murdoch R.W."/>
            <person name="Higgins S."/>
            <person name="Loffler F."/>
        </authorList>
    </citation>
    <scope>NUCLEOTIDE SEQUENCE</scope>
</reference>
<protein>
    <recommendedName>
        <fullName evidence="4">Phage minor structural protein GP20</fullName>
    </recommendedName>
</protein>
<sequence length="208" mass="23086">MEFLKSLFADGTLTYDQLVQKASEAKLNIVNLADGKYVSIDKYNDKINTQKAQIDDLNAKILQRDTDLGKLQNDLTAAQQDKSKLDELNGQFTTLKTKYDTDKGDFEKKLAQQQYEFLVKEKTGGITFTSVAAKKAFIADAIAKEFKVDGDNLLGFDDYLTKSKEADPGAFQVDKEPDTQTNNPPKFTLPAAKPGASGEKKFVPPIIF</sequence>
<feature type="compositionally biased region" description="Basic and acidic residues" evidence="2">
    <location>
        <begin position="167"/>
        <end position="178"/>
    </location>
</feature>
<gene>
    <name evidence="3" type="ORF">SDC9_157667</name>
</gene>
<evidence type="ECO:0000256" key="1">
    <source>
        <dbReference type="SAM" id="Coils"/>
    </source>
</evidence>
<accession>A0A645F9Y2</accession>
<keyword evidence="1" id="KW-0175">Coiled coil</keyword>
<evidence type="ECO:0000256" key="2">
    <source>
        <dbReference type="SAM" id="MobiDB-lite"/>
    </source>
</evidence>
<dbReference type="EMBL" id="VSSQ01056515">
    <property type="protein sequence ID" value="MPN10372.1"/>
    <property type="molecule type" value="Genomic_DNA"/>
</dbReference>
<comment type="caution">
    <text evidence="3">The sequence shown here is derived from an EMBL/GenBank/DDBJ whole genome shotgun (WGS) entry which is preliminary data.</text>
</comment>
<name>A0A645F9Y2_9ZZZZ</name>
<dbReference type="Pfam" id="PF06810">
    <property type="entry name" value="Phage_scaffold"/>
    <property type="match status" value="1"/>
</dbReference>
<dbReference type="InterPro" id="IPR009636">
    <property type="entry name" value="SCAF"/>
</dbReference>
<evidence type="ECO:0000313" key="3">
    <source>
        <dbReference type="EMBL" id="MPN10372.1"/>
    </source>
</evidence>
<evidence type="ECO:0008006" key="4">
    <source>
        <dbReference type="Google" id="ProtNLM"/>
    </source>
</evidence>
<proteinExistence type="predicted"/>
<organism evidence="3">
    <name type="scientific">bioreactor metagenome</name>
    <dbReference type="NCBI Taxonomy" id="1076179"/>
    <lineage>
        <taxon>unclassified sequences</taxon>
        <taxon>metagenomes</taxon>
        <taxon>ecological metagenomes</taxon>
    </lineage>
</organism>